<proteinExistence type="predicted"/>
<protein>
    <submittedName>
        <fullName evidence="1">Uncharacterized protein</fullName>
    </submittedName>
</protein>
<dbReference type="EMBL" id="LAZR01013093">
    <property type="protein sequence ID" value="KKM23597.1"/>
    <property type="molecule type" value="Genomic_DNA"/>
</dbReference>
<comment type="caution">
    <text evidence="1">The sequence shown here is derived from an EMBL/GenBank/DDBJ whole genome shotgun (WGS) entry which is preliminary data.</text>
</comment>
<sequence>MVKTGKKNVMTYRGRPVMRLEPIHDKVVGKDDSFLQLDGIVDDKNENLSNQAMDEIIYS</sequence>
<gene>
    <name evidence="1" type="ORF">LCGC14_1613610</name>
</gene>
<accession>A0A0F9I7U7</accession>
<name>A0A0F9I7U7_9ZZZZ</name>
<reference evidence="1" key="1">
    <citation type="journal article" date="2015" name="Nature">
        <title>Complex archaea that bridge the gap between prokaryotes and eukaryotes.</title>
        <authorList>
            <person name="Spang A."/>
            <person name="Saw J.H."/>
            <person name="Jorgensen S.L."/>
            <person name="Zaremba-Niedzwiedzka K."/>
            <person name="Martijn J."/>
            <person name="Lind A.E."/>
            <person name="van Eijk R."/>
            <person name="Schleper C."/>
            <person name="Guy L."/>
            <person name="Ettema T.J."/>
        </authorList>
    </citation>
    <scope>NUCLEOTIDE SEQUENCE</scope>
</reference>
<dbReference type="AlphaFoldDB" id="A0A0F9I7U7"/>
<organism evidence="1">
    <name type="scientific">marine sediment metagenome</name>
    <dbReference type="NCBI Taxonomy" id="412755"/>
    <lineage>
        <taxon>unclassified sequences</taxon>
        <taxon>metagenomes</taxon>
        <taxon>ecological metagenomes</taxon>
    </lineage>
</organism>
<evidence type="ECO:0000313" key="1">
    <source>
        <dbReference type="EMBL" id="KKM23597.1"/>
    </source>
</evidence>